<dbReference type="InterPro" id="IPR011066">
    <property type="entry name" value="MscS_channel_C_sf"/>
</dbReference>
<accession>A0ABY7BXB4</accession>
<feature type="transmembrane region" description="Helical" evidence="8">
    <location>
        <begin position="169"/>
        <end position="195"/>
    </location>
</feature>
<dbReference type="SUPFAM" id="SSF82689">
    <property type="entry name" value="Mechanosensitive channel protein MscS (YggB), C-terminal domain"/>
    <property type="match status" value="1"/>
</dbReference>
<protein>
    <submittedName>
        <fullName evidence="12">Mechanosensitive ion channel</fullName>
    </submittedName>
</protein>
<dbReference type="Gene3D" id="3.30.70.100">
    <property type="match status" value="1"/>
</dbReference>
<dbReference type="SUPFAM" id="SSF82861">
    <property type="entry name" value="Mechanosensitive channel protein MscS (YggB), transmembrane region"/>
    <property type="match status" value="1"/>
</dbReference>
<feature type="region of interest" description="Disordered" evidence="7">
    <location>
        <begin position="437"/>
        <end position="476"/>
    </location>
</feature>
<evidence type="ECO:0000256" key="2">
    <source>
        <dbReference type="ARBA" id="ARBA00008017"/>
    </source>
</evidence>
<dbReference type="RefSeq" id="WP_268879737.1">
    <property type="nucleotide sequence ID" value="NZ_CP114029.1"/>
</dbReference>
<dbReference type="Pfam" id="PF00924">
    <property type="entry name" value="MS_channel_2nd"/>
    <property type="match status" value="1"/>
</dbReference>
<feature type="domain" description="Mechanosensitive ion channel MscS C-terminal" evidence="10">
    <location>
        <begin position="331"/>
        <end position="415"/>
    </location>
</feature>
<evidence type="ECO:0000256" key="3">
    <source>
        <dbReference type="ARBA" id="ARBA00022475"/>
    </source>
</evidence>
<feature type="transmembrane region" description="Helical" evidence="8">
    <location>
        <begin position="104"/>
        <end position="122"/>
    </location>
</feature>
<dbReference type="InterPro" id="IPR049278">
    <property type="entry name" value="MS_channel_C"/>
</dbReference>
<keyword evidence="3" id="KW-1003">Cell membrane</keyword>
<keyword evidence="4 8" id="KW-0812">Transmembrane</keyword>
<dbReference type="PANTHER" id="PTHR30347">
    <property type="entry name" value="POTASSIUM CHANNEL RELATED"/>
    <property type="match status" value="1"/>
</dbReference>
<comment type="similarity">
    <text evidence="2">Belongs to the MscS (TC 1.A.23) family.</text>
</comment>
<evidence type="ECO:0000313" key="12">
    <source>
        <dbReference type="EMBL" id="WAP67285.1"/>
    </source>
</evidence>
<comment type="subcellular location">
    <subcellularLocation>
        <location evidence="1">Cell membrane</location>
        <topology evidence="1">Multi-pass membrane protein</topology>
    </subcellularLocation>
</comment>
<proteinExistence type="inferred from homology"/>
<dbReference type="InterPro" id="IPR052702">
    <property type="entry name" value="MscS-like_channel"/>
</dbReference>
<evidence type="ECO:0000256" key="5">
    <source>
        <dbReference type="ARBA" id="ARBA00022989"/>
    </source>
</evidence>
<evidence type="ECO:0000259" key="9">
    <source>
        <dbReference type="Pfam" id="PF00924"/>
    </source>
</evidence>
<evidence type="ECO:0000259" key="11">
    <source>
        <dbReference type="Pfam" id="PF21088"/>
    </source>
</evidence>
<dbReference type="EMBL" id="CP114029">
    <property type="protein sequence ID" value="WAP67285.1"/>
    <property type="molecule type" value="Genomic_DNA"/>
</dbReference>
<evidence type="ECO:0000256" key="1">
    <source>
        <dbReference type="ARBA" id="ARBA00004651"/>
    </source>
</evidence>
<dbReference type="InterPro" id="IPR011014">
    <property type="entry name" value="MscS_channel_TM-2"/>
</dbReference>
<feature type="transmembrane region" description="Helical" evidence="8">
    <location>
        <begin position="129"/>
        <end position="149"/>
    </location>
</feature>
<feature type="transmembrane region" description="Helical" evidence="8">
    <location>
        <begin position="80"/>
        <end position="98"/>
    </location>
</feature>
<evidence type="ECO:0000256" key="4">
    <source>
        <dbReference type="ARBA" id="ARBA00022692"/>
    </source>
</evidence>
<dbReference type="Proteomes" id="UP001164020">
    <property type="component" value="Chromosome"/>
</dbReference>
<keyword evidence="6 8" id="KW-0472">Membrane</keyword>
<dbReference type="PANTHER" id="PTHR30347:SF1">
    <property type="entry name" value="MECHANOSENSITIVE CHANNEL MSCK"/>
    <property type="match status" value="1"/>
</dbReference>
<evidence type="ECO:0000259" key="10">
    <source>
        <dbReference type="Pfam" id="PF21082"/>
    </source>
</evidence>
<evidence type="ECO:0000256" key="7">
    <source>
        <dbReference type="SAM" id="MobiDB-lite"/>
    </source>
</evidence>
<organism evidence="12 13">
    <name type="scientific">Jiella pelagia</name>
    <dbReference type="NCBI Taxonomy" id="2986949"/>
    <lineage>
        <taxon>Bacteria</taxon>
        <taxon>Pseudomonadati</taxon>
        <taxon>Pseudomonadota</taxon>
        <taxon>Alphaproteobacteria</taxon>
        <taxon>Hyphomicrobiales</taxon>
        <taxon>Aurantimonadaceae</taxon>
        <taxon>Jiella</taxon>
    </lineage>
</organism>
<gene>
    <name evidence="12" type="ORF">OH818_17125</name>
</gene>
<keyword evidence="13" id="KW-1185">Reference proteome</keyword>
<evidence type="ECO:0000256" key="6">
    <source>
        <dbReference type="ARBA" id="ARBA00023136"/>
    </source>
</evidence>
<sequence length="476" mass="51191">MDSQMLQQLGVQASDWANSALQFFYQPSTLAQIAAIAICALLAFALDRLTRGPIEAQARRIRAAPSLLRIIVALRRRMKLVYFVFGLWLLTLADTAAGGPRSSVISVVFNLSLAYLVITVASRILRNRLVARIVAIGAWILAALSILDWVDPVSRGLEATAIDIGSSRISALLVIKAVVVLALTFWLASIAGNFLDTRIKRSEELTPALRVLIGKLLKVGLVFVACIVGLAAVGVDLTALTVLSGALGVGLGFGLQKVVSNFISGIIILTDRSIKPGDTISLGETFGWIRELRARFVSVITRDGKEYLIPNEDFITNQVINWSFSNNLVRIDVTFGVSYDSDPHEVIRIAKDAATSVGRVVAEKPVVCWLTGFGDSSLDFVIRFWISDPPAGLTNVRGEVLLALWDAFKENGIGIPFPHREILMRTPVTLTGEGTPAMAAKAAPEESVEAKKARRTAGGDAAEASAGEARSKSAAE</sequence>
<dbReference type="Pfam" id="PF21082">
    <property type="entry name" value="MS_channel_3rd"/>
    <property type="match status" value="1"/>
</dbReference>
<evidence type="ECO:0000313" key="13">
    <source>
        <dbReference type="Proteomes" id="UP001164020"/>
    </source>
</evidence>
<dbReference type="InterPro" id="IPR023408">
    <property type="entry name" value="MscS_beta-dom_sf"/>
</dbReference>
<feature type="transmembrane region" description="Helical" evidence="8">
    <location>
        <begin position="24"/>
        <end position="46"/>
    </location>
</feature>
<feature type="compositionally biased region" description="Low complexity" evidence="7">
    <location>
        <begin position="458"/>
        <end position="468"/>
    </location>
</feature>
<feature type="domain" description="Mechanosensitive ion channel MscS" evidence="9">
    <location>
        <begin position="258"/>
        <end position="323"/>
    </location>
</feature>
<dbReference type="InterPro" id="IPR049142">
    <property type="entry name" value="MS_channel_1st"/>
</dbReference>
<feature type="transmembrane region" description="Helical" evidence="8">
    <location>
        <begin position="216"/>
        <end position="235"/>
    </location>
</feature>
<dbReference type="Gene3D" id="2.30.30.60">
    <property type="match status" value="1"/>
</dbReference>
<feature type="domain" description="Mechanosensitive ion channel transmembrane helices 2/3" evidence="11">
    <location>
        <begin position="215"/>
        <end position="256"/>
    </location>
</feature>
<name>A0ABY7BXB4_9HYPH</name>
<dbReference type="Gene3D" id="1.10.287.1260">
    <property type="match status" value="1"/>
</dbReference>
<dbReference type="InterPro" id="IPR006685">
    <property type="entry name" value="MscS_channel_2nd"/>
</dbReference>
<dbReference type="InterPro" id="IPR010920">
    <property type="entry name" value="LSM_dom_sf"/>
</dbReference>
<evidence type="ECO:0000256" key="8">
    <source>
        <dbReference type="SAM" id="Phobius"/>
    </source>
</evidence>
<dbReference type="Pfam" id="PF21088">
    <property type="entry name" value="MS_channel_1st"/>
    <property type="match status" value="1"/>
</dbReference>
<reference evidence="12" key="1">
    <citation type="submission" date="2022-12" db="EMBL/GenBank/DDBJ databases">
        <title>Jiella pelagia sp. nov., isolated from phosphonate enriched culture of Northwest Pacific surface seawater.</title>
        <authorList>
            <person name="Shin D.Y."/>
            <person name="Hwang C.Y."/>
        </authorList>
    </citation>
    <scope>NUCLEOTIDE SEQUENCE</scope>
    <source>
        <strain evidence="12">HL-NP1</strain>
    </source>
</reference>
<keyword evidence="5 8" id="KW-1133">Transmembrane helix</keyword>
<dbReference type="SUPFAM" id="SSF50182">
    <property type="entry name" value="Sm-like ribonucleoproteins"/>
    <property type="match status" value="1"/>
</dbReference>